<dbReference type="PANTHER" id="PTHR11880">
    <property type="entry name" value="RIBOSOMAL PROTEIN S19P FAMILY MEMBER"/>
    <property type="match status" value="1"/>
</dbReference>
<gene>
    <name evidence="5" type="primary">RSM19</name>
    <name evidence="5" type="ORF">HK105_205892</name>
</gene>
<dbReference type="EMBL" id="JADGIZ020000032">
    <property type="protein sequence ID" value="KAL2914541.1"/>
    <property type="molecule type" value="Genomic_DNA"/>
</dbReference>
<dbReference type="PIRSF" id="PIRSF002144">
    <property type="entry name" value="Ribosomal_S19"/>
    <property type="match status" value="1"/>
</dbReference>
<proteinExistence type="inferred from homology"/>
<dbReference type="PANTHER" id="PTHR11880:SF8">
    <property type="entry name" value="SMALL RIBOSOMAL SUBUNIT PROTEIN US19M"/>
    <property type="match status" value="1"/>
</dbReference>
<keyword evidence="6" id="KW-1185">Reference proteome</keyword>
<evidence type="ECO:0000256" key="4">
    <source>
        <dbReference type="RuleBase" id="RU003485"/>
    </source>
</evidence>
<accession>A0ABR4N4S0</accession>
<dbReference type="Proteomes" id="UP001527925">
    <property type="component" value="Unassembled WGS sequence"/>
</dbReference>
<dbReference type="InterPro" id="IPR023575">
    <property type="entry name" value="Ribosomal_uS19_SF"/>
</dbReference>
<comment type="caution">
    <text evidence="5">The sequence shown here is derived from an EMBL/GenBank/DDBJ whole genome shotgun (WGS) entry which is preliminary data.</text>
</comment>
<evidence type="ECO:0000256" key="2">
    <source>
        <dbReference type="ARBA" id="ARBA00022980"/>
    </source>
</evidence>
<dbReference type="InterPro" id="IPR002222">
    <property type="entry name" value="Ribosomal_uS19"/>
</dbReference>
<dbReference type="PRINTS" id="PR00975">
    <property type="entry name" value="RIBOSOMALS19"/>
</dbReference>
<evidence type="ECO:0000313" key="5">
    <source>
        <dbReference type="EMBL" id="KAL2914541.1"/>
    </source>
</evidence>
<evidence type="ECO:0000313" key="6">
    <source>
        <dbReference type="Proteomes" id="UP001527925"/>
    </source>
</evidence>
<keyword evidence="3 4" id="KW-0687">Ribonucleoprotein</keyword>
<sequence>MPRAVWKGPFFVPLPKAAPGEAIRTMARASTILPSHVGKKFLVHNGKSFLPVFVTEQMVNKKLGEFAPTRKPFSFKKKDR</sequence>
<name>A0ABR4N4S0_9FUNG</name>
<protein>
    <submittedName>
        <fullName evidence="5">Mitochondrial ribosomal small subunit component</fullName>
    </submittedName>
</protein>
<evidence type="ECO:0000256" key="1">
    <source>
        <dbReference type="ARBA" id="ARBA00007345"/>
    </source>
</evidence>
<comment type="similarity">
    <text evidence="1 4">Belongs to the universal ribosomal protein uS19 family.</text>
</comment>
<organism evidence="5 6">
    <name type="scientific">Polyrhizophydium stewartii</name>
    <dbReference type="NCBI Taxonomy" id="2732419"/>
    <lineage>
        <taxon>Eukaryota</taxon>
        <taxon>Fungi</taxon>
        <taxon>Fungi incertae sedis</taxon>
        <taxon>Chytridiomycota</taxon>
        <taxon>Chytridiomycota incertae sedis</taxon>
        <taxon>Chytridiomycetes</taxon>
        <taxon>Rhizophydiales</taxon>
        <taxon>Rhizophydiales incertae sedis</taxon>
        <taxon>Polyrhizophydium</taxon>
    </lineage>
</organism>
<keyword evidence="2 4" id="KW-0689">Ribosomal protein</keyword>
<dbReference type="Pfam" id="PF00203">
    <property type="entry name" value="Ribosomal_S19"/>
    <property type="match status" value="1"/>
</dbReference>
<dbReference type="SUPFAM" id="SSF54570">
    <property type="entry name" value="Ribosomal protein S19"/>
    <property type="match status" value="1"/>
</dbReference>
<evidence type="ECO:0000256" key="3">
    <source>
        <dbReference type="ARBA" id="ARBA00023274"/>
    </source>
</evidence>
<dbReference type="Gene3D" id="3.30.860.10">
    <property type="entry name" value="30s Ribosomal Protein S19, Chain A"/>
    <property type="match status" value="1"/>
</dbReference>
<dbReference type="HAMAP" id="MF_00531">
    <property type="entry name" value="Ribosomal_uS19"/>
    <property type="match status" value="1"/>
</dbReference>
<reference evidence="5 6" key="1">
    <citation type="submission" date="2023-09" db="EMBL/GenBank/DDBJ databases">
        <title>Pangenome analysis of Batrachochytrium dendrobatidis and related Chytrids.</title>
        <authorList>
            <person name="Yacoub M.N."/>
            <person name="Stajich J.E."/>
            <person name="James T.Y."/>
        </authorList>
    </citation>
    <scope>NUCLEOTIDE SEQUENCE [LARGE SCALE GENOMIC DNA]</scope>
    <source>
        <strain evidence="5 6">JEL0888</strain>
    </source>
</reference>